<dbReference type="Proteomes" id="UP000749471">
    <property type="component" value="Unassembled WGS sequence"/>
</dbReference>
<feature type="transmembrane region" description="Helical" evidence="6">
    <location>
        <begin position="421"/>
        <end position="443"/>
    </location>
</feature>
<dbReference type="InterPro" id="IPR002797">
    <property type="entry name" value="Polysacc_synth"/>
</dbReference>
<organism evidence="7 8">
    <name type="scientific">Tissierella simiarum</name>
    <dbReference type="NCBI Taxonomy" id="2841534"/>
    <lineage>
        <taxon>Bacteria</taxon>
        <taxon>Bacillati</taxon>
        <taxon>Bacillota</taxon>
        <taxon>Tissierellia</taxon>
        <taxon>Tissierellales</taxon>
        <taxon>Tissierellaceae</taxon>
        <taxon>Tissierella</taxon>
    </lineage>
</organism>
<evidence type="ECO:0000313" key="7">
    <source>
        <dbReference type="EMBL" id="MBU5439290.1"/>
    </source>
</evidence>
<feature type="transmembrane region" description="Helical" evidence="6">
    <location>
        <begin position="161"/>
        <end position="176"/>
    </location>
</feature>
<comment type="caution">
    <text evidence="7">The sequence shown here is derived from an EMBL/GenBank/DDBJ whole genome shotgun (WGS) entry which is preliminary data.</text>
</comment>
<protein>
    <submittedName>
        <fullName evidence="7">Polysaccharide biosynthesis protein</fullName>
    </submittedName>
</protein>
<name>A0ABS6E8P2_9FIRM</name>
<sequence length="536" mass="57421">MSKDNNFLKGAAILGMAGVIVKILGAIYRIPISNIIKSEGMGYYQTAYPFYVLLLTLSTAGFPVAIAKLVSEKRALGDFKGAHKVFKVALVGLLIGGILTSVFVFFAAENIVESLGNKNAYYSLIALVPALFFVPIMAAFRGFFQGRQAMTPTALSQISEQLFRVIAGLFFTYYLLDKGIPIAAGGASFGGSVGAMVGALAIALIYLYRRKDILKEVNESIVTEEYGVSKIVKDLLVIAIPITIGSAIAPIMDTIDAALVLKRLQSIGYTELNANDMYGQLKGLAQTLINLPQVFSMALAISLVPAISHSSVRKKKKEVQSIISSGIRVTLLIGLPCAFGLFVLAKPIIRLLYFKNTIETLNSTGEILAVLSFGVIFLTLVQSLTAILQGLGKPLVPVINLFIGAVVKVILTFTLTAIPSINIKGAAISTVIAYGIASILDLISVKVYAEIKLNTKDVFIKPLISALCMAVAAKISHLLLMSIIGDKLATIIAIIIGALVYLVLLLITGSITKEDLSLLPKGDKIGKKLEKIRFMK</sequence>
<evidence type="ECO:0000256" key="4">
    <source>
        <dbReference type="ARBA" id="ARBA00022989"/>
    </source>
</evidence>
<feature type="transmembrane region" description="Helical" evidence="6">
    <location>
        <begin position="7"/>
        <end position="28"/>
    </location>
</feature>
<feature type="transmembrane region" description="Helical" evidence="6">
    <location>
        <begin position="48"/>
        <end position="67"/>
    </location>
</feature>
<dbReference type="RefSeq" id="WP_216520996.1">
    <property type="nucleotide sequence ID" value="NZ_JAHLPM010000013.1"/>
</dbReference>
<keyword evidence="8" id="KW-1185">Reference proteome</keyword>
<feature type="transmembrane region" description="Helical" evidence="6">
    <location>
        <begin position="329"/>
        <end position="349"/>
    </location>
</feature>
<evidence type="ECO:0000256" key="6">
    <source>
        <dbReference type="SAM" id="Phobius"/>
    </source>
</evidence>
<feature type="transmembrane region" description="Helical" evidence="6">
    <location>
        <begin position="182"/>
        <end position="208"/>
    </location>
</feature>
<feature type="transmembrane region" description="Helical" evidence="6">
    <location>
        <begin position="287"/>
        <end position="308"/>
    </location>
</feature>
<evidence type="ECO:0000256" key="3">
    <source>
        <dbReference type="ARBA" id="ARBA00022692"/>
    </source>
</evidence>
<feature type="transmembrane region" description="Helical" evidence="6">
    <location>
        <begin position="490"/>
        <end position="511"/>
    </location>
</feature>
<dbReference type="PANTHER" id="PTHR30250">
    <property type="entry name" value="PST FAMILY PREDICTED COLANIC ACID TRANSPORTER"/>
    <property type="match status" value="1"/>
</dbReference>
<dbReference type="CDD" id="cd13124">
    <property type="entry name" value="MATE_SpoVB_like"/>
    <property type="match status" value="1"/>
</dbReference>
<keyword evidence="3 6" id="KW-0812">Transmembrane</keyword>
<evidence type="ECO:0000256" key="1">
    <source>
        <dbReference type="ARBA" id="ARBA00004651"/>
    </source>
</evidence>
<comment type="subcellular location">
    <subcellularLocation>
        <location evidence="1">Cell membrane</location>
        <topology evidence="1">Multi-pass membrane protein</topology>
    </subcellularLocation>
</comment>
<feature type="transmembrane region" description="Helical" evidence="6">
    <location>
        <begin position="235"/>
        <end position="252"/>
    </location>
</feature>
<accession>A0ABS6E8P2</accession>
<proteinExistence type="predicted"/>
<reference evidence="7 8" key="1">
    <citation type="submission" date="2021-06" db="EMBL/GenBank/DDBJ databases">
        <authorList>
            <person name="Sun Q."/>
            <person name="Li D."/>
        </authorList>
    </citation>
    <scope>NUCLEOTIDE SEQUENCE [LARGE SCALE GENOMIC DNA]</scope>
    <source>
        <strain evidence="7 8">MSJ-40</strain>
    </source>
</reference>
<keyword evidence="4 6" id="KW-1133">Transmembrane helix</keyword>
<feature type="transmembrane region" description="Helical" evidence="6">
    <location>
        <begin position="463"/>
        <end position="484"/>
    </location>
</feature>
<evidence type="ECO:0000313" key="8">
    <source>
        <dbReference type="Proteomes" id="UP000749471"/>
    </source>
</evidence>
<feature type="transmembrane region" description="Helical" evidence="6">
    <location>
        <begin position="120"/>
        <end position="140"/>
    </location>
</feature>
<gene>
    <name evidence="7" type="ORF">KQI42_14800</name>
</gene>
<feature type="transmembrane region" description="Helical" evidence="6">
    <location>
        <begin position="369"/>
        <end position="388"/>
    </location>
</feature>
<dbReference type="InterPro" id="IPR024923">
    <property type="entry name" value="PG_synth_SpoVB"/>
</dbReference>
<dbReference type="InterPro" id="IPR050833">
    <property type="entry name" value="Poly_Biosynth_Transport"/>
</dbReference>
<keyword evidence="2" id="KW-1003">Cell membrane</keyword>
<dbReference type="PANTHER" id="PTHR30250:SF21">
    <property type="entry name" value="LIPID II FLIPPASE MURJ"/>
    <property type="match status" value="1"/>
</dbReference>
<keyword evidence="5 6" id="KW-0472">Membrane</keyword>
<feature type="transmembrane region" description="Helical" evidence="6">
    <location>
        <begin position="88"/>
        <end position="108"/>
    </location>
</feature>
<dbReference type="EMBL" id="JAHLPM010000013">
    <property type="protein sequence ID" value="MBU5439290.1"/>
    <property type="molecule type" value="Genomic_DNA"/>
</dbReference>
<dbReference type="PIRSF" id="PIRSF038958">
    <property type="entry name" value="PG_synth_SpoVB"/>
    <property type="match status" value="1"/>
</dbReference>
<evidence type="ECO:0000256" key="5">
    <source>
        <dbReference type="ARBA" id="ARBA00023136"/>
    </source>
</evidence>
<feature type="transmembrane region" description="Helical" evidence="6">
    <location>
        <begin position="395"/>
        <end position="415"/>
    </location>
</feature>
<evidence type="ECO:0000256" key="2">
    <source>
        <dbReference type="ARBA" id="ARBA00022475"/>
    </source>
</evidence>
<dbReference type="Pfam" id="PF01943">
    <property type="entry name" value="Polysacc_synt"/>
    <property type="match status" value="1"/>
</dbReference>